<dbReference type="SMART" id="SM00849">
    <property type="entry name" value="Lactamase_B"/>
    <property type="match status" value="1"/>
</dbReference>
<protein>
    <submittedName>
        <fullName evidence="2">Lactamase</fullName>
    </submittedName>
</protein>
<evidence type="ECO:0000259" key="1">
    <source>
        <dbReference type="SMART" id="SM00849"/>
    </source>
</evidence>
<dbReference type="InterPro" id="IPR050855">
    <property type="entry name" value="NDM-1-like"/>
</dbReference>
<dbReference type="AlphaFoldDB" id="A0A0A0BSC2"/>
<feature type="domain" description="Metallo-beta-lactamase" evidence="1">
    <location>
        <begin position="26"/>
        <end position="209"/>
    </location>
</feature>
<dbReference type="OrthoDB" id="3813329at2"/>
<dbReference type="PANTHER" id="PTHR42951:SF22">
    <property type="entry name" value="METALLO BETA-LACTAMASE SUPERFAMILY LIPOPROTEIN"/>
    <property type="match status" value="1"/>
</dbReference>
<accession>A0A0A0BSC2</accession>
<comment type="caution">
    <text evidence="2">The sequence shown here is derived from an EMBL/GenBank/DDBJ whole genome shotgun (WGS) entry which is preliminary data.</text>
</comment>
<keyword evidence="3" id="KW-1185">Reference proteome</keyword>
<dbReference type="PANTHER" id="PTHR42951">
    <property type="entry name" value="METALLO-BETA-LACTAMASE DOMAIN-CONTAINING"/>
    <property type="match status" value="1"/>
</dbReference>
<evidence type="ECO:0000313" key="2">
    <source>
        <dbReference type="EMBL" id="KGM10851.1"/>
    </source>
</evidence>
<evidence type="ECO:0000313" key="3">
    <source>
        <dbReference type="Proteomes" id="UP000029839"/>
    </source>
</evidence>
<dbReference type="InterPro" id="IPR036866">
    <property type="entry name" value="RibonucZ/Hydroxyglut_hydro"/>
</dbReference>
<reference evidence="2 3" key="1">
    <citation type="submission" date="2013-08" db="EMBL/GenBank/DDBJ databases">
        <title>Genome sequencing of Cellulomonas carbonis T26.</title>
        <authorList>
            <person name="Chen F."/>
            <person name="Li Y."/>
            <person name="Wang G."/>
        </authorList>
    </citation>
    <scope>NUCLEOTIDE SEQUENCE [LARGE SCALE GENOMIC DNA]</scope>
    <source>
        <strain evidence="2 3">T26</strain>
    </source>
</reference>
<gene>
    <name evidence="2" type="ORF">N868_13275</name>
</gene>
<dbReference type="Gene3D" id="3.60.15.10">
    <property type="entry name" value="Ribonuclease Z/Hydroxyacylglutathione hydrolase-like"/>
    <property type="match status" value="1"/>
</dbReference>
<organism evidence="2 3">
    <name type="scientific">Cellulomonas carbonis T26</name>
    <dbReference type="NCBI Taxonomy" id="947969"/>
    <lineage>
        <taxon>Bacteria</taxon>
        <taxon>Bacillati</taxon>
        <taxon>Actinomycetota</taxon>
        <taxon>Actinomycetes</taxon>
        <taxon>Micrococcales</taxon>
        <taxon>Cellulomonadaceae</taxon>
        <taxon>Cellulomonas</taxon>
    </lineage>
</organism>
<dbReference type="SUPFAM" id="SSF56281">
    <property type="entry name" value="Metallo-hydrolase/oxidoreductase"/>
    <property type="match status" value="1"/>
</dbReference>
<dbReference type="EMBL" id="AXCY01000037">
    <property type="protein sequence ID" value="KGM10851.1"/>
    <property type="molecule type" value="Genomic_DNA"/>
</dbReference>
<dbReference type="InterPro" id="IPR001279">
    <property type="entry name" value="Metallo-B-lactamas"/>
</dbReference>
<reference evidence="2 3" key="2">
    <citation type="journal article" date="2015" name="Stand. Genomic Sci.">
        <title>Draft genome sequence of Cellulomonas carbonis T26(T) and comparative analysis of six Cellulomonas genomes.</title>
        <authorList>
            <person name="Zhuang W."/>
            <person name="Zhang S."/>
            <person name="Xia X."/>
            <person name="Wang G."/>
        </authorList>
    </citation>
    <scope>NUCLEOTIDE SEQUENCE [LARGE SCALE GENOMIC DNA]</scope>
    <source>
        <strain evidence="2 3">T26</strain>
    </source>
</reference>
<sequence length="262" mass="27904">MARTAARDLVEVAPGVLVATARAYTTTSTVLVADDATCVLVDPAVTPADLDGLAAAVAERDLTVLGGVSTHPHWDHVVWSRALGDVPRWATPAACEAARRERAHLVRDADAEAPGHDVALLARLTPHRAGPLPWCTEALLVEHGAHAPGAAVVVVPAARALLAGDLLSDLEVPLLDLADADPVTTYLTALDRVEELVHEHDVRVVVPGHGHRADRAETLRRLAADRAYLGALTGRGEVDDERLADPWLRSEHERQVAAVRAR</sequence>
<dbReference type="Proteomes" id="UP000029839">
    <property type="component" value="Unassembled WGS sequence"/>
</dbReference>
<dbReference type="RefSeq" id="WP_043606205.1">
    <property type="nucleotide sequence ID" value="NZ_AXCY01000037.1"/>
</dbReference>
<proteinExistence type="predicted"/>
<dbReference type="Pfam" id="PF00753">
    <property type="entry name" value="Lactamase_B"/>
    <property type="match status" value="1"/>
</dbReference>
<name>A0A0A0BSC2_9CELL</name>